<gene>
    <name evidence="2" type="ORF">BJ983_000636</name>
</gene>
<protein>
    <submittedName>
        <fullName evidence="2">Uncharacterized protein</fullName>
    </submittedName>
</protein>
<evidence type="ECO:0000313" key="2">
    <source>
        <dbReference type="EMBL" id="NYD34534.1"/>
    </source>
</evidence>
<reference evidence="2 3" key="1">
    <citation type="submission" date="2020-07" db="EMBL/GenBank/DDBJ databases">
        <title>Sequencing the genomes of 1000 actinobacteria strains.</title>
        <authorList>
            <person name="Klenk H.-P."/>
        </authorList>
    </citation>
    <scope>NUCLEOTIDE SEQUENCE [LARGE SCALE GENOMIC DNA]</scope>
    <source>
        <strain evidence="2 3">DSM 45772</strain>
    </source>
</reference>
<proteinExistence type="predicted"/>
<feature type="compositionally biased region" description="Basic and acidic residues" evidence="1">
    <location>
        <begin position="152"/>
        <end position="163"/>
    </location>
</feature>
<feature type="region of interest" description="Disordered" evidence="1">
    <location>
        <begin position="1"/>
        <end position="163"/>
    </location>
</feature>
<sequence length="258" mass="28339">MASEQGPVASARKERPASIPRPGSDPPLIGGEENDAEEYRLLHEAAGSPLAARRCPTIPDLRPNRPMWSRELSANRYPRRSRTVPTAGCTEDPWGGEERVAAAPRRGSPAVCAGRSCRVVASTPTGPPPTRRPRPPTSRGSPSPSPPGPVVESHRRESSREDTVERCVARILHNSMTNAGAHSSWVTRCVHRRTVCARPPSICTRIASARCREILLDDLLREWRNNSPRSFHPDDRERKSLTASVGHRDRAFGCEGYG</sequence>
<evidence type="ECO:0000256" key="1">
    <source>
        <dbReference type="SAM" id="MobiDB-lite"/>
    </source>
</evidence>
<dbReference type="AlphaFoldDB" id="A0A7Y9DSB0"/>
<dbReference type="EMBL" id="JACCBN010000001">
    <property type="protein sequence ID" value="NYD34534.1"/>
    <property type="molecule type" value="Genomic_DNA"/>
</dbReference>
<keyword evidence="3" id="KW-1185">Reference proteome</keyword>
<comment type="caution">
    <text evidence="2">The sequence shown here is derived from an EMBL/GenBank/DDBJ whole genome shotgun (WGS) entry which is preliminary data.</text>
</comment>
<organism evidence="2 3">
    <name type="scientific">Actinomycetospora corticicola</name>
    <dbReference type="NCBI Taxonomy" id="663602"/>
    <lineage>
        <taxon>Bacteria</taxon>
        <taxon>Bacillati</taxon>
        <taxon>Actinomycetota</taxon>
        <taxon>Actinomycetes</taxon>
        <taxon>Pseudonocardiales</taxon>
        <taxon>Pseudonocardiaceae</taxon>
        <taxon>Actinomycetospora</taxon>
    </lineage>
</organism>
<dbReference type="Proteomes" id="UP000535890">
    <property type="component" value="Unassembled WGS sequence"/>
</dbReference>
<name>A0A7Y9DSB0_9PSEU</name>
<evidence type="ECO:0000313" key="3">
    <source>
        <dbReference type="Proteomes" id="UP000535890"/>
    </source>
</evidence>
<accession>A0A7Y9DSB0</accession>